<protein>
    <submittedName>
        <fullName evidence="3">Uncharacterized protein</fullName>
    </submittedName>
</protein>
<keyword evidence="1" id="KW-0472">Membrane</keyword>
<keyword evidence="4" id="KW-1185">Reference proteome</keyword>
<evidence type="ECO:0000313" key="4">
    <source>
        <dbReference type="Proteomes" id="UP000039865"/>
    </source>
</evidence>
<dbReference type="Proteomes" id="UP000039865">
    <property type="component" value="Unassembled WGS sequence"/>
</dbReference>
<organism evidence="3 4">
    <name type="scientific">Stylonychia lemnae</name>
    <name type="common">Ciliate</name>
    <dbReference type="NCBI Taxonomy" id="5949"/>
    <lineage>
        <taxon>Eukaryota</taxon>
        <taxon>Sar</taxon>
        <taxon>Alveolata</taxon>
        <taxon>Ciliophora</taxon>
        <taxon>Intramacronucleata</taxon>
        <taxon>Spirotrichea</taxon>
        <taxon>Stichotrichia</taxon>
        <taxon>Sporadotrichida</taxon>
        <taxon>Oxytrichidae</taxon>
        <taxon>Stylonychinae</taxon>
        <taxon>Stylonychia</taxon>
    </lineage>
</organism>
<name>A0A077ZN91_STYLE</name>
<evidence type="ECO:0000256" key="1">
    <source>
        <dbReference type="SAM" id="Phobius"/>
    </source>
</evidence>
<dbReference type="OrthoDB" id="10476554at2759"/>
<evidence type="ECO:0000256" key="2">
    <source>
        <dbReference type="SAM" id="SignalP"/>
    </source>
</evidence>
<evidence type="ECO:0000313" key="3">
    <source>
        <dbReference type="EMBL" id="CDW71452.1"/>
    </source>
</evidence>
<dbReference type="InParanoid" id="A0A077ZN91"/>
<accession>A0A077ZN91</accession>
<dbReference type="AlphaFoldDB" id="A0A077ZN91"/>
<proteinExistence type="predicted"/>
<keyword evidence="1" id="KW-0812">Transmembrane</keyword>
<gene>
    <name evidence="3" type="primary">Contig16264.g799</name>
    <name evidence="3" type="ORF">STYLEM_396</name>
</gene>
<reference evidence="3 4" key="1">
    <citation type="submission" date="2014-06" db="EMBL/GenBank/DDBJ databases">
        <authorList>
            <person name="Swart Estienne"/>
        </authorList>
    </citation>
    <scope>NUCLEOTIDE SEQUENCE [LARGE SCALE GENOMIC DNA]</scope>
    <source>
        <strain evidence="3 4">130c</strain>
    </source>
</reference>
<feature type="transmembrane region" description="Helical" evidence="1">
    <location>
        <begin position="138"/>
        <end position="156"/>
    </location>
</feature>
<feature type="signal peptide" evidence="2">
    <location>
        <begin position="1"/>
        <end position="15"/>
    </location>
</feature>
<keyword evidence="1" id="KW-1133">Transmembrane helix</keyword>
<sequence length="157" mass="17702">MKAILIAIFSYSALATPDCYDFSVTKIIRDYMEIVPMFLYYNQVDWIVIQGGASCGFYTYGDVFYKSYSDKLQGVYFRFYKGNDLQCNLNNNIVTFKNESWIYSNSIPANQELCGYYVGVANSGTEPAKFTIIRTSAILLKMSVSIIAAVSAIILLN</sequence>
<dbReference type="EMBL" id="CCKQ01000390">
    <property type="protein sequence ID" value="CDW71452.1"/>
    <property type="molecule type" value="Genomic_DNA"/>
</dbReference>
<feature type="chain" id="PRO_5012000236" evidence="2">
    <location>
        <begin position="16"/>
        <end position="157"/>
    </location>
</feature>
<keyword evidence="2" id="KW-0732">Signal</keyword>